<dbReference type="KEGG" id="vg:1727416"/>
<evidence type="ECO:0000313" key="1">
    <source>
        <dbReference type="EMBL" id="AAK85631.1"/>
    </source>
</evidence>
<dbReference type="Proteomes" id="UP000203221">
    <property type="component" value="Segment"/>
</dbReference>
<dbReference type="EMBL" id="AY043265">
    <property type="protein sequence ID" value="AAK85631.1"/>
    <property type="molecule type" value="Genomic_DNA"/>
</dbReference>
<organismHost>
    <name type="scientific">Lepidoptera</name>
    <name type="common">moths &amp; butterflies</name>
    <dbReference type="NCBI Taxonomy" id="7088"/>
</organismHost>
<proteinExistence type="predicted"/>
<keyword evidence="2" id="KW-1185">Reference proteome</keyword>
<reference evidence="1 2" key="1">
    <citation type="journal article" date="2002" name="J. Gen. Virol.">
        <title>Whole genome analysis of the Epiphyas postvittana nucleopolyhedrovirus.</title>
        <authorList>
            <person name="Hyink O."/>
            <person name="Dellow R.A."/>
            <person name="Olsen M.J."/>
            <person name="Caradoc-Davies K.M.B."/>
            <person name="Drake K."/>
            <person name="Herniou E.A."/>
            <person name="Cory J.S."/>
            <person name="O'Reilly D.R."/>
            <person name="Ward V.K."/>
        </authorList>
    </citation>
    <scope>NUCLEOTIDE SEQUENCE [LARGE SCALE GENOMIC DNA]</scope>
</reference>
<dbReference type="RefSeq" id="NP_203236.1">
    <property type="nucleotide sequence ID" value="NC_003083.1"/>
</dbReference>
<sequence>MTNVMKCFFAELVKSTTFATKVSMVRTTLHNWLNDQVYCDEHFYNKLRNVLKMFIVQEIDQELIYNLIGTVDSSRKLTKKQIDYLVCAVFSNRNVMVIIQTFVSGYRLSSEDISEFSNFLVTQMNEVYQL</sequence>
<evidence type="ECO:0008006" key="3">
    <source>
        <dbReference type="Google" id="ProtNLM"/>
    </source>
</evidence>
<evidence type="ECO:0000313" key="2">
    <source>
        <dbReference type="Proteomes" id="UP000203221"/>
    </source>
</evidence>
<dbReference type="Pfam" id="PF06648">
    <property type="entry name" value="AcMNPV_Ac75"/>
    <property type="match status" value="1"/>
</dbReference>
<accession>Q91GI6</accession>
<name>Q91GI6_NPVEP</name>
<dbReference type="InterPro" id="IPR010594">
    <property type="entry name" value="AcMNPV_Ac75"/>
</dbReference>
<protein>
    <recommendedName>
        <fullName evidence="3">Ac75-like protein</fullName>
    </recommendedName>
</protein>
<dbReference type="GeneID" id="1727416"/>
<dbReference type="OrthoDB" id="16738at10239"/>
<organism evidence="1 2">
    <name type="scientific">Epiphyas postvittana nucleopolyhedrovirus</name>
    <name type="common">EppoMNPV</name>
    <dbReference type="NCBI Taxonomy" id="70600"/>
    <lineage>
        <taxon>Viruses</taxon>
        <taxon>Viruses incertae sedis</taxon>
        <taxon>Naldaviricetes</taxon>
        <taxon>Lefavirales</taxon>
        <taxon>Baculoviridae</taxon>
        <taxon>Alphabaculovirus</taxon>
        <taxon>Alphabaculovirus eppostvittanae</taxon>
    </lineage>
</organism>